<feature type="coiled-coil region" evidence="1">
    <location>
        <begin position="52"/>
        <end position="79"/>
    </location>
</feature>
<dbReference type="SUPFAM" id="SSF53955">
    <property type="entry name" value="Lysozyme-like"/>
    <property type="match status" value="1"/>
</dbReference>
<dbReference type="Pfam" id="PF13406">
    <property type="entry name" value="SLT_2"/>
    <property type="match status" value="1"/>
</dbReference>
<protein>
    <recommendedName>
        <fullName evidence="3">Transglycosylase SLT domain-containing protein</fullName>
    </recommendedName>
</protein>
<dbReference type="STRING" id="1802158.A2827_01395"/>
<keyword evidence="1" id="KW-0175">Coiled coil</keyword>
<gene>
    <name evidence="4" type="ORF">A2827_01395</name>
</gene>
<reference evidence="4 5" key="1">
    <citation type="journal article" date="2016" name="Nat. Commun.">
        <title>Thousands of microbial genomes shed light on interconnected biogeochemical processes in an aquifer system.</title>
        <authorList>
            <person name="Anantharaman K."/>
            <person name="Brown C.T."/>
            <person name="Hug L.A."/>
            <person name="Sharon I."/>
            <person name="Castelle C.J."/>
            <person name="Probst A.J."/>
            <person name="Thomas B.C."/>
            <person name="Singh A."/>
            <person name="Wilkins M.J."/>
            <person name="Karaoz U."/>
            <person name="Brodie E.L."/>
            <person name="Williams K.H."/>
            <person name="Hubbard S.S."/>
            <person name="Banfield J.F."/>
        </authorList>
    </citation>
    <scope>NUCLEOTIDE SEQUENCE [LARGE SCALE GENOMIC DNA]</scope>
</reference>
<dbReference type="Gene3D" id="6.10.250.3150">
    <property type="match status" value="1"/>
</dbReference>
<sequence length="465" mass="52445">MSDLEITHKKYLLVYIGASLMFALYAVINWAPFSFAQNIETDSIPAGKEDRKEELQTQLKAIQDEISMYRDEIKQKQLEERSLATEVSILNSQIKKVELELRQTALAIRSTEFSIDANNEKIMEFSEKISYDKEIMGELMRAMYEEGNKGILELIVASGNISDFVDHERLLVTIQASLHKSLEDIKAGKQNIENEQKRLEEERDEQERLRALQKVQSDSIENKKGEKKNLLDVTKGEKAEFERLVAQKQKDIEQIRNQIFLLEGTGVSISLDEAYKIAKSASDKTGVRPSFLLAVLKQESSWGQNIGQCYLVNPKTGEGKGVNTGRIFQRVMKPTRDVEPFFKITDELGRDPYSTPVSCPHPDYGWGGAMGPAQFIPSTWMGYRNKGDGILGYIPDPWDLRDSFTVSAIKLAGGGATSHSYDSEWKAAMIYYAGGNWNNPVYSFYGDSVMELATVIEREIGALGE</sequence>
<evidence type="ECO:0000313" key="4">
    <source>
        <dbReference type="EMBL" id="OGZ58047.1"/>
    </source>
</evidence>
<evidence type="ECO:0000256" key="1">
    <source>
        <dbReference type="SAM" id="Coils"/>
    </source>
</evidence>
<name>A0A1G2H6F7_9BACT</name>
<keyword evidence="2" id="KW-0812">Transmembrane</keyword>
<evidence type="ECO:0000256" key="2">
    <source>
        <dbReference type="SAM" id="Phobius"/>
    </source>
</evidence>
<evidence type="ECO:0000313" key="5">
    <source>
        <dbReference type="Proteomes" id="UP000177932"/>
    </source>
</evidence>
<feature type="domain" description="Transglycosylase SLT" evidence="3">
    <location>
        <begin position="272"/>
        <end position="389"/>
    </location>
</feature>
<feature type="coiled-coil region" evidence="1">
    <location>
        <begin position="182"/>
        <end position="258"/>
    </location>
</feature>
<organism evidence="4 5">
    <name type="scientific">Candidatus Spechtbacteria bacterium RIFCSPHIGHO2_01_FULL_43_30</name>
    <dbReference type="NCBI Taxonomy" id="1802158"/>
    <lineage>
        <taxon>Bacteria</taxon>
        <taxon>Candidatus Spechtiibacteriota</taxon>
    </lineage>
</organism>
<dbReference type="EMBL" id="MHOD01000015">
    <property type="protein sequence ID" value="OGZ58047.1"/>
    <property type="molecule type" value="Genomic_DNA"/>
</dbReference>
<dbReference type="Gene3D" id="1.10.530.10">
    <property type="match status" value="1"/>
</dbReference>
<dbReference type="InterPro" id="IPR023346">
    <property type="entry name" value="Lysozyme-like_dom_sf"/>
</dbReference>
<keyword evidence="2" id="KW-0472">Membrane</keyword>
<comment type="caution">
    <text evidence="4">The sequence shown here is derived from an EMBL/GenBank/DDBJ whole genome shotgun (WGS) entry which is preliminary data.</text>
</comment>
<accession>A0A1G2H6F7</accession>
<dbReference type="Proteomes" id="UP000177932">
    <property type="component" value="Unassembled WGS sequence"/>
</dbReference>
<evidence type="ECO:0000259" key="3">
    <source>
        <dbReference type="Pfam" id="PF13406"/>
    </source>
</evidence>
<proteinExistence type="predicted"/>
<keyword evidence="2" id="KW-1133">Transmembrane helix</keyword>
<dbReference type="AlphaFoldDB" id="A0A1G2H6F7"/>
<feature type="transmembrane region" description="Helical" evidence="2">
    <location>
        <begin position="12"/>
        <end position="33"/>
    </location>
</feature>
<dbReference type="InterPro" id="IPR031304">
    <property type="entry name" value="SLT_2"/>
</dbReference>